<evidence type="ECO:0000313" key="12">
    <source>
        <dbReference type="EMBL" id="PSR54837.1"/>
    </source>
</evidence>
<name>A0A2T2YH44_9BACT</name>
<evidence type="ECO:0000256" key="2">
    <source>
        <dbReference type="ARBA" id="ARBA00009141"/>
    </source>
</evidence>
<proteinExistence type="inferred from homology"/>
<keyword evidence="5" id="KW-0256">Endoplasmic reticulum</keyword>
<evidence type="ECO:0000256" key="6">
    <source>
        <dbReference type="ARBA" id="ARBA00022989"/>
    </source>
</evidence>
<dbReference type="InterPro" id="IPR022519">
    <property type="entry name" value="Gloeo/Verruco_rpt"/>
</dbReference>
<dbReference type="AlphaFoldDB" id="A0A2T2YH44"/>
<dbReference type="Pfam" id="PF17963">
    <property type="entry name" value="Big_9"/>
    <property type="match status" value="1"/>
</dbReference>
<dbReference type="SUPFAM" id="SSF49785">
    <property type="entry name" value="Galactose-binding domain-like"/>
    <property type="match status" value="1"/>
</dbReference>
<protein>
    <recommendedName>
        <fullName evidence="14">Secretion system C-terminal sorting domain-containing protein</fullName>
    </recommendedName>
</protein>
<evidence type="ECO:0000256" key="8">
    <source>
        <dbReference type="ARBA" id="ARBA00023180"/>
    </source>
</evidence>
<keyword evidence="7" id="KW-0472">Membrane</keyword>
<comment type="caution">
    <text evidence="12">The sequence shown here is derived from an EMBL/GenBank/DDBJ whole genome shotgun (WGS) entry which is preliminary data.</text>
</comment>
<reference evidence="12 13" key="1">
    <citation type="submission" date="2018-03" db="EMBL/GenBank/DDBJ databases">
        <title>Adhaeribacter sp. HMF7605 Genome sequencing and assembly.</title>
        <authorList>
            <person name="Kang H."/>
            <person name="Kang J."/>
            <person name="Cha I."/>
            <person name="Kim H."/>
            <person name="Joh K."/>
        </authorList>
    </citation>
    <scope>NUCLEOTIDE SEQUENCE [LARGE SCALE GENOMIC DNA]</scope>
    <source>
        <strain evidence="12 13">HMF7605</strain>
    </source>
</reference>
<dbReference type="Pfam" id="PF11721">
    <property type="entry name" value="Malectin"/>
    <property type="match status" value="1"/>
</dbReference>
<dbReference type="NCBIfam" id="TIGR03803">
    <property type="entry name" value="Gloeo_Verruco"/>
    <property type="match status" value="13"/>
</dbReference>
<dbReference type="InterPro" id="IPR026444">
    <property type="entry name" value="Secre_tail"/>
</dbReference>
<keyword evidence="9" id="KW-0119">Carbohydrate metabolism</keyword>
<evidence type="ECO:0000259" key="11">
    <source>
        <dbReference type="Pfam" id="PF18962"/>
    </source>
</evidence>
<keyword evidence="8" id="KW-0325">Glycoprotein</keyword>
<dbReference type="Gene3D" id="2.60.120.430">
    <property type="entry name" value="Galactose-binding lectin"/>
    <property type="match status" value="1"/>
</dbReference>
<keyword evidence="4" id="KW-0732">Signal</keyword>
<dbReference type="PANTHER" id="PTHR13460:SF0">
    <property type="entry name" value="MALECTIN"/>
    <property type="match status" value="1"/>
</dbReference>
<dbReference type="InterPro" id="IPR008979">
    <property type="entry name" value="Galactose-bd-like_sf"/>
</dbReference>
<evidence type="ECO:0000256" key="1">
    <source>
        <dbReference type="ARBA" id="ARBA00004115"/>
    </source>
</evidence>
<dbReference type="GO" id="GO:0030246">
    <property type="term" value="F:carbohydrate binding"/>
    <property type="evidence" value="ECO:0007669"/>
    <property type="project" value="InterPro"/>
</dbReference>
<feature type="domain" description="Secretion system C-terminal sorting" evidence="11">
    <location>
        <begin position="1028"/>
        <end position="1099"/>
    </location>
</feature>
<dbReference type="OrthoDB" id="791543at2"/>
<dbReference type="Pfam" id="PF18962">
    <property type="entry name" value="Por_Secre_tail"/>
    <property type="match status" value="1"/>
</dbReference>
<evidence type="ECO:0000313" key="13">
    <source>
        <dbReference type="Proteomes" id="UP000240357"/>
    </source>
</evidence>
<evidence type="ECO:0000256" key="5">
    <source>
        <dbReference type="ARBA" id="ARBA00022824"/>
    </source>
</evidence>
<dbReference type="SUPFAM" id="SSF63829">
    <property type="entry name" value="Calcium-dependent phosphotriesterase"/>
    <property type="match status" value="2"/>
</dbReference>
<dbReference type="Gene3D" id="2.60.40.3440">
    <property type="match status" value="1"/>
</dbReference>
<evidence type="ECO:0000259" key="10">
    <source>
        <dbReference type="Pfam" id="PF11721"/>
    </source>
</evidence>
<sequence>MKKDLLLPIHGNSFSITPPLLKRLVSPSLQFCRVWIWLLTSFFILSVLDTRAQDVLVGLTSSGGKLQGGTAFTMKSDGTGYTIHREFARSGSEPYGDLIKASDGNFYGMTSGGGFGFGTVFKMTAAGDLTVLHSFNGTSEGSRPFGSLFQAPDGNFYGMTYEGGSSGNGTIFKITQTGTYTVLHDLDYTADGAHPYGSLIKGTDNNFYGMTGTGGANNYGTIFRITPTGTYTVLRHLNSSADGAYPQGDLVLGGDGNFYGMTLTGGIYGYGTIFRITPAGTYTVRRHLDYSTDGGYPNRNNLIKAADGNFYGMIYQGGTFGYGTIFKMTPGGTFTVLKNLDYTTQGSYPKGSLTQQPDGNFYGMMQSGGSVGYGTVFKMTPGGTYTVLKNLDETVTGGNPQGSLVRNSTDGNFYGMTSFGGSDGSGLGTIFKITPGGTLSVLVKFPETGQGIQPVASVVQAADGNFYGMTGLGGINDYGTVFKFCTGTFSTIKSLDATTTGSNPQGSLVQAPDGNFYGTSQVGGTYGYGTIFKISPGGTLTVLWNLDYTNDGAYPSASLVRGTDGNLYGTASYGGTNGYGTIFKITTSGSVFTVLRHLDFATTGGSPFGSLVRGKDNNFYGITYQGGTIGYGTIFKITPTGTLTVIKNLDNTNGGYSYNNSLIQGSDGNFYGMTQGGGATGRGVIFKIAPSGNPYIVLRDFDLATDGGNPRGDLVQGTDGRLYGMTSEGGMNGGGTIFRISTGGTFNVLRHLNPATDGSVPLGNLIIQKANPVANAQNVTTAVNTPKAITLTGSGGTPLTFKVAAQPQHGTLTGSNANRVYTPDPGFTGTDSFNFRVIWGCQSSTSKTVTINVGTASTVRLNTGGSAVATSLGSFSADNYFSGTTSVSTTAAAIANTTNDALYQDNRRATNNGGSFQYNIPVSNGSYTVKLHFAEIFHTAAGQRKFNVTAEGASWLSNYDIYTAAGGAKRALIVSKTINVSDGTLNLRFTSTVDKACVAAIEVVPVAGAERLEMEVEPAEEGELVTSLYPNPVKTNLTVQLTAPADKLQTAVVDATGREVLLNAHEQLGRDKLQINVASLQAGLYLLQLQTEQGHQILKFMKE</sequence>
<evidence type="ECO:0000256" key="4">
    <source>
        <dbReference type="ARBA" id="ARBA00022729"/>
    </source>
</evidence>
<dbReference type="NCBIfam" id="TIGR04183">
    <property type="entry name" value="Por_Secre_tail"/>
    <property type="match status" value="1"/>
</dbReference>
<organism evidence="12 13">
    <name type="scientific">Adhaeribacter arboris</name>
    <dbReference type="NCBI Taxonomy" id="2072846"/>
    <lineage>
        <taxon>Bacteria</taxon>
        <taxon>Pseudomonadati</taxon>
        <taxon>Bacteroidota</taxon>
        <taxon>Cytophagia</taxon>
        <taxon>Cytophagales</taxon>
        <taxon>Hymenobacteraceae</taxon>
        <taxon>Adhaeribacter</taxon>
    </lineage>
</organism>
<accession>A0A2T2YH44</accession>
<dbReference type="PANTHER" id="PTHR13460">
    <property type="match status" value="1"/>
</dbReference>
<feature type="domain" description="Malectin" evidence="10">
    <location>
        <begin position="859"/>
        <end position="998"/>
    </location>
</feature>
<comment type="subcellular location">
    <subcellularLocation>
        <location evidence="1">Endoplasmic reticulum membrane</location>
        <topology evidence="1">Single-pass type I membrane protein</topology>
    </subcellularLocation>
</comment>
<evidence type="ECO:0000256" key="3">
    <source>
        <dbReference type="ARBA" id="ARBA00022692"/>
    </source>
</evidence>
<dbReference type="RefSeq" id="WP_106930883.1">
    <property type="nucleotide sequence ID" value="NZ_PYFT01000001.1"/>
</dbReference>
<evidence type="ECO:0000256" key="9">
    <source>
        <dbReference type="ARBA" id="ARBA00023277"/>
    </source>
</evidence>
<dbReference type="GO" id="GO:0016020">
    <property type="term" value="C:membrane"/>
    <property type="evidence" value="ECO:0007669"/>
    <property type="project" value="TreeGrafter"/>
</dbReference>
<evidence type="ECO:0008006" key="14">
    <source>
        <dbReference type="Google" id="ProtNLM"/>
    </source>
</evidence>
<keyword evidence="13" id="KW-1185">Reference proteome</keyword>
<dbReference type="InterPro" id="IPR021720">
    <property type="entry name" value="Malectin_dom"/>
</dbReference>
<keyword evidence="6" id="KW-1133">Transmembrane helix</keyword>
<keyword evidence="3" id="KW-0812">Transmembrane</keyword>
<dbReference type="Proteomes" id="UP000240357">
    <property type="component" value="Unassembled WGS sequence"/>
</dbReference>
<evidence type="ECO:0000256" key="7">
    <source>
        <dbReference type="ARBA" id="ARBA00023136"/>
    </source>
</evidence>
<dbReference type="EMBL" id="PYFT01000001">
    <property type="protein sequence ID" value="PSR54837.1"/>
    <property type="molecule type" value="Genomic_DNA"/>
</dbReference>
<gene>
    <name evidence="12" type="ORF">AHMF7605_15665</name>
</gene>
<comment type="similarity">
    <text evidence="2">Belongs to the malectin family.</text>
</comment>
<dbReference type="InterPro" id="IPR039155">
    <property type="entry name" value="MLEC"/>
</dbReference>